<dbReference type="RefSeq" id="WP_380686195.1">
    <property type="nucleotide sequence ID" value="NZ_JBHRSS010000001.1"/>
</dbReference>
<reference evidence="3" key="1">
    <citation type="journal article" date="2019" name="Int. J. Syst. Evol. Microbiol.">
        <title>The Global Catalogue of Microorganisms (GCM) 10K type strain sequencing project: providing services to taxonomists for standard genome sequencing and annotation.</title>
        <authorList>
            <consortium name="The Broad Institute Genomics Platform"/>
            <consortium name="The Broad Institute Genome Sequencing Center for Infectious Disease"/>
            <person name="Wu L."/>
            <person name="Ma J."/>
        </authorList>
    </citation>
    <scope>NUCLEOTIDE SEQUENCE [LARGE SCALE GENOMIC DNA]</scope>
    <source>
        <strain evidence="3">KCTC 52640</strain>
    </source>
</reference>
<proteinExistence type="predicted"/>
<evidence type="ECO:0000313" key="2">
    <source>
        <dbReference type="EMBL" id="MFC3102791.1"/>
    </source>
</evidence>
<dbReference type="Proteomes" id="UP001595462">
    <property type="component" value="Unassembled WGS sequence"/>
</dbReference>
<evidence type="ECO:0000259" key="1">
    <source>
        <dbReference type="Pfam" id="PF14522"/>
    </source>
</evidence>
<feature type="domain" description="Cytochrome c7-like" evidence="1">
    <location>
        <begin position="115"/>
        <end position="205"/>
    </location>
</feature>
<dbReference type="Gene3D" id="3.90.10.10">
    <property type="entry name" value="Cytochrome C3"/>
    <property type="match status" value="2"/>
</dbReference>
<gene>
    <name evidence="2" type="ORF">ACFOSU_02665</name>
</gene>
<dbReference type="InterPro" id="IPR029467">
    <property type="entry name" value="Cyt_c7-like"/>
</dbReference>
<comment type="caution">
    <text evidence="2">The sequence shown here is derived from an EMBL/GenBank/DDBJ whole genome shotgun (WGS) entry which is preliminary data.</text>
</comment>
<dbReference type="PANTHER" id="PTHR39425">
    <property type="entry name" value="LIPOPROTEIN CYTOCHROME C"/>
    <property type="match status" value="1"/>
</dbReference>
<name>A0ABV7ELL3_9GAMM</name>
<protein>
    <submittedName>
        <fullName evidence="2">Cytochrome c3 family protein</fullName>
    </submittedName>
</protein>
<organism evidence="2 3">
    <name type="scientific">Salinisphaera aquimarina</name>
    <dbReference type="NCBI Taxonomy" id="2094031"/>
    <lineage>
        <taxon>Bacteria</taxon>
        <taxon>Pseudomonadati</taxon>
        <taxon>Pseudomonadota</taxon>
        <taxon>Gammaproteobacteria</taxon>
        <taxon>Salinisphaerales</taxon>
        <taxon>Salinisphaeraceae</taxon>
        <taxon>Salinisphaera</taxon>
    </lineage>
</organism>
<dbReference type="EMBL" id="JBHRSS010000001">
    <property type="protein sequence ID" value="MFC3102791.1"/>
    <property type="molecule type" value="Genomic_DNA"/>
</dbReference>
<evidence type="ECO:0000313" key="3">
    <source>
        <dbReference type="Proteomes" id="UP001595462"/>
    </source>
</evidence>
<dbReference type="PANTHER" id="PTHR39425:SF1">
    <property type="entry name" value="CYTOCHROME C7-LIKE DOMAIN-CONTAINING PROTEIN"/>
    <property type="match status" value="1"/>
</dbReference>
<dbReference type="CDD" id="cd08168">
    <property type="entry name" value="Cytochrom_C3"/>
    <property type="match status" value="1"/>
</dbReference>
<dbReference type="Pfam" id="PF14522">
    <property type="entry name" value="Cytochrome_C7"/>
    <property type="match status" value="1"/>
</dbReference>
<dbReference type="SUPFAM" id="SSF48695">
    <property type="entry name" value="Multiheme cytochromes"/>
    <property type="match status" value="1"/>
</dbReference>
<accession>A0ABV7ELL3</accession>
<keyword evidence="3" id="KW-1185">Reference proteome</keyword>
<dbReference type="InterPro" id="IPR036280">
    <property type="entry name" value="Multihaem_cyt_sf"/>
</dbReference>
<sequence length="206" mass="22489">MAAAVLVLILVGVLGLGLIAGVLARSDYATTQNRALEQPVPFSHQHHVAGLGIDCQYCHTSVTESQFAGLPPTHTCMTCHSQLWTNADMLAPVRQSLEQNKPLQWQRVHDLADYVYFNHSVHVTNGVPCQACHGRVDKMPLMQQSKSLTMGFCLDCHRDPAPNLRPASAITAMGWKPGPDTPSGHALMKQYGIDPQGLTDCVTCHR</sequence>